<dbReference type="RefSeq" id="WP_207355279.1">
    <property type="nucleotide sequence ID" value="NZ_CP071503.1"/>
</dbReference>
<keyword evidence="1" id="KW-1133">Transmembrane helix</keyword>
<evidence type="ECO:0000256" key="1">
    <source>
        <dbReference type="SAM" id="Phobius"/>
    </source>
</evidence>
<reference evidence="2 3" key="1">
    <citation type="submission" date="2021-03" db="EMBL/GenBank/DDBJ databases">
        <title>Novel species identification of genus Shewanella.</title>
        <authorList>
            <person name="Liu G."/>
            <person name="Zhang Q."/>
        </authorList>
    </citation>
    <scope>NUCLEOTIDE SEQUENCE [LARGE SCALE GENOMIC DNA]</scope>
    <source>
        <strain evidence="2 3">FJAT-51800</strain>
    </source>
</reference>
<keyword evidence="1" id="KW-0472">Membrane</keyword>
<keyword evidence="1" id="KW-0812">Transmembrane</keyword>
<accession>A0ABX7QTT5</accession>
<dbReference type="EMBL" id="CP071503">
    <property type="protein sequence ID" value="QSX34073.1"/>
    <property type="molecule type" value="Genomic_DNA"/>
</dbReference>
<organism evidence="2 3">
    <name type="scientific">Shewanella avicenniae</name>
    <dbReference type="NCBI Taxonomy" id="2814294"/>
    <lineage>
        <taxon>Bacteria</taxon>
        <taxon>Pseudomonadati</taxon>
        <taxon>Pseudomonadota</taxon>
        <taxon>Gammaproteobacteria</taxon>
        <taxon>Alteromonadales</taxon>
        <taxon>Shewanellaceae</taxon>
        <taxon>Shewanella</taxon>
    </lineage>
</organism>
<dbReference type="Proteomes" id="UP000662770">
    <property type="component" value="Chromosome"/>
</dbReference>
<keyword evidence="3" id="KW-1185">Reference proteome</keyword>
<sequence>MGQRSTAEDRLTLNVAIGLFVGVILGLEIGHIPLGISLGMLLGAVVGLLPWRDNVDDDEQ</sequence>
<evidence type="ECO:0008006" key="4">
    <source>
        <dbReference type="Google" id="ProtNLM"/>
    </source>
</evidence>
<evidence type="ECO:0000313" key="3">
    <source>
        <dbReference type="Proteomes" id="UP000662770"/>
    </source>
</evidence>
<gene>
    <name evidence="2" type="ORF">JYB87_02175</name>
</gene>
<feature type="transmembrane region" description="Helical" evidence="1">
    <location>
        <begin position="12"/>
        <end position="29"/>
    </location>
</feature>
<proteinExistence type="predicted"/>
<protein>
    <recommendedName>
        <fullName evidence="4">Glycine zipper</fullName>
    </recommendedName>
</protein>
<evidence type="ECO:0000313" key="2">
    <source>
        <dbReference type="EMBL" id="QSX34073.1"/>
    </source>
</evidence>
<name>A0ABX7QTT5_9GAMM</name>